<evidence type="ECO:0000256" key="5">
    <source>
        <dbReference type="ARBA" id="ARBA00022694"/>
    </source>
</evidence>
<keyword evidence="7" id="KW-0547">Nucleotide-binding</keyword>
<evidence type="ECO:0000313" key="11">
    <source>
        <dbReference type="EMBL" id="TPE62293.1"/>
    </source>
</evidence>
<dbReference type="NCBIfam" id="TIGR00150">
    <property type="entry name" value="T6A_YjeE"/>
    <property type="match status" value="1"/>
</dbReference>
<evidence type="ECO:0000256" key="9">
    <source>
        <dbReference type="ARBA" id="ARBA00022842"/>
    </source>
</evidence>
<name>A0A501XPS2_9SPHN</name>
<keyword evidence="9" id="KW-0460">Magnesium</keyword>
<dbReference type="Proteomes" id="UP000319897">
    <property type="component" value="Unassembled WGS sequence"/>
</dbReference>
<evidence type="ECO:0000256" key="4">
    <source>
        <dbReference type="ARBA" id="ARBA00022490"/>
    </source>
</evidence>
<evidence type="ECO:0000256" key="6">
    <source>
        <dbReference type="ARBA" id="ARBA00022723"/>
    </source>
</evidence>
<keyword evidence="11" id="KW-0808">Transferase</keyword>
<keyword evidence="6" id="KW-0479">Metal-binding</keyword>
<organism evidence="11 12">
    <name type="scientific">Sandaracinobacter neustonicus</name>
    <dbReference type="NCBI Taxonomy" id="1715348"/>
    <lineage>
        <taxon>Bacteria</taxon>
        <taxon>Pseudomonadati</taxon>
        <taxon>Pseudomonadota</taxon>
        <taxon>Alphaproteobacteria</taxon>
        <taxon>Sphingomonadales</taxon>
        <taxon>Sphingosinicellaceae</taxon>
        <taxon>Sandaracinobacter</taxon>
    </lineage>
</organism>
<evidence type="ECO:0000313" key="12">
    <source>
        <dbReference type="Proteomes" id="UP000319897"/>
    </source>
</evidence>
<dbReference type="GO" id="GO:0046872">
    <property type="term" value="F:metal ion binding"/>
    <property type="evidence" value="ECO:0007669"/>
    <property type="project" value="UniProtKB-KW"/>
</dbReference>
<evidence type="ECO:0000256" key="8">
    <source>
        <dbReference type="ARBA" id="ARBA00022840"/>
    </source>
</evidence>
<dbReference type="AlphaFoldDB" id="A0A501XPS2"/>
<accession>A0A501XPS2</accession>
<keyword evidence="5" id="KW-0819">tRNA processing</keyword>
<dbReference type="RefSeq" id="WP_140927719.1">
    <property type="nucleotide sequence ID" value="NZ_VFSU01000019.1"/>
</dbReference>
<comment type="similarity">
    <text evidence="2">Belongs to the TsaE family.</text>
</comment>
<dbReference type="PANTHER" id="PTHR33540:SF2">
    <property type="entry name" value="TRNA THREONYLCARBAMOYLADENOSINE BIOSYNTHESIS PROTEIN TSAE"/>
    <property type="match status" value="1"/>
</dbReference>
<dbReference type="Pfam" id="PF02367">
    <property type="entry name" value="TsaE"/>
    <property type="match status" value="1"/>
</dbReference>
<keyword evidence="4" id="KW-0963">Cytoplasm</keyword>
<dbReference type="InterPro" id="IPR003442">
    <property type="entry name" value="T6A_TsaE"/>
</dbReference>
<proteinExistence type="inferred from homology"/>
<evidence type="ECO:0000256" key="7">
    <source>
        <dbReference type="ARBA" id="ARBA00022741"/>
    </source>
</evidence>
<evidence type="ECO:0000256" key="1">
    <source>
        <dbReference type="ARBA" id="ARBA00004496"/>
    </source>
</evidence>
<comment type="subcellular location">
    <subcellularLocation>
        <location evidence="1">Cytoplasm</location>
    </subcellularLocation>
</comment>
<reference evidence="11 12" key="1">
    <citation type="submission" date="2019-06" db="EMBL/GenBank/DDBJ databases">
        <authorList>
            <person name="Lee I."/>
            <person name="Jang G.I."/>
            <person name="Hwang C.Y."/>
        </authorList>
    </citation>
    <scope>NUCLEOTIDE SEQUENCE [LARGE SCALE GENOMIC DNA]</scope>
    <source>
        <strain evidence="11 12">PAMC 28131</strain>
    </source>
</reference>
<dbReference type="PANTHER" id="PTHR33540">
    <property type="entry name" value="TRNA THREONYLCARBAMOYLADENOSINE BIOSYNTHESIS PROTEIN TSAE"/>
    <property type="match status" value="1"/>
</dbReference>
<dbReference type="SUPFAM" id="SSF52540">
    <property type="entry name" value="P-loop containing nucleoside triphosphate hydrolases"/>
    <property type="match status" value="1"/>
</dbReference>
<dbReference type="EMBL" id="VFSU01000019">
    <property type="protein sequence ID" value="TPE62293.1"/>
    <property type="molecule type" value="Genomic_DNA"/>
</dbReference>
<dbReference type="GO" id="GO:0016740">
    <property type="term" value="F:transferase activity"/>
    <property type="evidence" value="ECO:0007669"/>
    <property type="project" value="UniProtKB-KW"/>
</dbReference>
<dbReference type="OrthoDB" id="9800307at2"/>
<dbReference type="Gene3D" id="3.40.50.300">
    <property type="entry name" value="P-loop containing nucleotide triphosphate hydrolases"/>
    <property type="match status" value="1"/>
</dbReference>
<dbReference type="GO" id="GO:0005737">
    <property type="term" value="C:cytoplasm"/>
    <property type="evidence" value="ECO:0007669"/>
    <property type="project" value="UniProtKB-SubCell"/>
</dbReference>
<protein>
    <recommendedName>
        <fullName evidence="3">tRNA threonylcarbamoyladenosine biosynthesis protein TsaE</fullName>
    </recommendedName>
    <alternativeName>
        <fullName evidence="10">t(6)A37 threonylcarbamoyladenosine biosynthesis protein TsaE</fullName>
    </alternativeName>
</protein>
<dbReference type="GO" id="GO:0005524">
    <property type="term" value="F:ATP binding"/>
    <property type="evidence" value="ECO:0007669"/>
    <property type="project" value="UniProtKB-KW"/>
</dbReference>
<sequence>MLTGLDEAALRDVGAGLAAVLCPGDVIALSGDLGAGKTTLARAILEALGHPGEVPSPSFTLMQTYPDLPVPVAHADLYRLNSAAEAEALGLDDWLLDGALLLEWPERLGNAIWPDRLLLRLEGAGGPDRRLTWDAPPAWEGRWPAI</sequence>
<evidence type="ECO:0000256" key="2">
    <source>
        <dbReference type="ARBA" id="ARBA00007599"/>
    </source>
</evidence>
<evidence type="ECO:0000256" key="10">
    <source>
        <dbReference type="ARBA" id="ARBA00032441"/>
    </source>
</evidence>
<comment type="caution">
    <text evidence="11">The sequence shown here is derived from an EMBL/GenBank/DDBJ whole genome shotgun (WGS) entry which is preliminary data.</text>
</comment>
<dbReference type="GO" id="GO:0002949">
    <property type="term" value="P:tRNA threonylcarbamoyladenosine modification"/>
    <property type="evidence" value="ECO:0007669"/>
    <property type="project" value="InterPro"/>
</dbReference>
<evidence type="ECO:0000256" key="3">
    <source>
        <dbReference type="ARBA" id="ARBA00019010"/>
    </source>
</evidence>
<dbReference type="InterPro" id="IPR027417">
    <property type="entry name" value="P-loop_NTPase"/>
</dbReference>
<gene>
    <name evidence="11" type="primary">tsaE</name>
    <name evidence="11" type="ORF">FJQ54_07145</name>
</gene>
<keyword evidence="8" id="KW-0067">ATP-binding</keyword>
<keyword evidence="12" id="KW-1185">Reference proteome</keyword>